<sequence length="228" mass="25425">MKDYFENFEPLFVDNTTPLRAPAGQGLYSRTGKRIFDLMLAILLLPLLATVIAALWILVRRDGGPGFFSHSRIGRNGQVFECWKVRTMVVGAEDRLQTYLSSNPVAAAEWARDHKLTNDPRITRIGTFLRKTSLDELPQIWNVLKGEMSFVGPRPIVSAELAKYGVSVGAYLDQKPGITGLWQVSGRNDVSYAERIAMDVDYSMRSSLRFDVELIVRTGVSVLGGTGR</sequence>
<evidence type="ECO:0000256" key="5">
    <source>
        <dbReference type="ARBA" id="ARBA00022692"/>
    </source>
</evidence>
<dbReference type="EMBL" id="CP033219">
    <property type="protein sequence ID" value="AZV79328.1"/>
    <property type="molecule type" value="Genomic_DNA"/>
</dbReference>
<evidence type="ECO:0000313" key="12">
    <source>
        <dbReference type="Proteomes" id="UP000283063"/>
    </source>
</evidence>
<evidence type="ECO:0000259" key="10">
    <source>
        <dbReference type="Pfam" id="PF02397"/>
    </source>
</evidence>
<keyword evidence="6 9" id="KW-1133">Transmembrane helix</keyword>
<dbReference type="RefSeq" id="WP_127749879.1">
    <property type="nucleotide sequence ID" value="NZ_CP033219.1"/>
</dbReference>
<reference evidence="11 12" key="1">
    <citation type="submission" date="2018-10" db="EMBL/GenBank/DDBJ databases">
        <title>Parasedimentitalea marina sp. nov., a psychrophilic bacterium isolated from deep seawater of the New Britain Trench.</title>
        <authorList>
            <person name="Cao J."/>
        </authorList>
    </citation>
    <scope>NUCLEOTIDE SEQUENCE [LARGE SCALE GENOMIC DNA]</scope>
    <source>
        <strain evidence="11 12">W43</strain>
    </source>
</reference>
<keyword evidence="5 9" id="KW-0812">Transmembrane</keyword>
<dbReference type="Proteomes" id="UP000283063">
    <property type="component" value="Chromosome"/>
</dbReference>
<keyword evidence="8" id="KW-0270">Exopolysaccharide synthesis</keyword>
<dbReference type="Pfam" id="PF02397">
    <property type="entry name" value="Bac_transf"/>
    <property type="match status" value="1"/>
</dbReference>
<proteinExistence type="inferred from homology"/>
<comment type="similarity">
    <text evidence="2">Belongs to the bacterial sugar transferase family.</text>
</comment>
<feature type="domain" description="Bacterial sugar transferase" evidence="10">
    <location>
        <begin position="33"/>
        <end position="223"/>
    </location>
</feature>
<evidence type="ECO:0000256" key="3">
    <source>
        <dbReference type="ARBA" id="ARBA00022475"/>
    </source>
</evidence>
<dbReference type="OrthoDB" id="9808602at2"/>
<evidence type="ECO:0000256" key="6">
    <source>
        <dbReference type="ARBA" id="ARBA00022989"/>
    </source>
</evidence>
<dbReference type="GO" id="GO:0016780">
    <property type="term" value="F:phosphotransferase activity, for other substituted phosphate groups"/>
    <property type="evidence" value="ECO:0007669"/>
    <property type="project" value="TreeGrafter"/>
</dbReference>
<organism evidence="11 12">
    <name type="scientific">Parasedimentitalea marina</name>
    <dbReference type="NCBI Taxonomy" id="2483033"/>
    <lineage>
        <taxon>Bacteria</taxon>
        <taxon>Pseudomonadati</taxon>
        <taxon>Pseudomonadota</taxon>
        <taxon>Alphaproteobacteria</taxon>
        <taxon>Rhodobacterales</taxon>
        <taxon>Paracoccaceae</taxon>
        <taxon>Parasedimentitalea</taxon>
    </lineage>
</organism>
<gene>
    <name evidence="11" type="ORF">EBB79_16555</name>
</gene>
<evidence type="ECO:0000256" key="4">
    <source>
        <dbReference type="ARBA" id="ARBA00022679"/>
    </source>
</evidence>
<dbReference type="KEGG" id="sedi:EBB79_16555"/>
<feature type="transmembrane region" description="Helical" evidence="9">
    <location>
        <begin position="38"/>
        <end position="59"/>
    </location>
</feature>
<accession>A0A3T0N5M6</accession>
<dbReference type="PANTHER" id="PTHR30576">
    <property type="entry name" value="COLANIC BIOSYNTHESIS UDP-GLUCOSE LIPID CARRIER TRANSFERASE"/>
    <property type="match status" value="1"/>
</dbReference>
<evidence type="ECO:0000256" key="8">
    <source>
        <dbReference type="ARBA" id="ARBA00023169"/>
    </source>
</evidence>
<evidence type="ECO:0000313" key="11">
    <source>
        <dbReference type="EMBL" id="AZV79328.1"/>
    </source>
</evidence>
<keyword evidence="3" id="KW-1003">Cell membrane</keyword>
<keyword evidence="12" id="KW-1185">Reference proteome</keyword>
<keyword evidence="7 9" id="KW-0472">Membrane</keyword>
<comment type="subcellular location">
    <subcellularLocation>
        <location evidence="1">Cell membrane</location>
    </subcellularLocation>
</comment>
<evidence type="ECO:0000256" key="1">
    <source>
        <dbReference type="ARBA" id="ARBA00004236"/>
    </source>
</evidence>
<keyword evidence="4 11" id="KW-0808">Transferase</keyword>
<dbReference type="AlphaFoldDB" id="A0A3T0N5M6"/>
<dbReference type="InterPro" id="IPR003362">
    <property type="entry name" value="Bact_transf"/>
</dbReference>
<protein>
    <submittedName>
        <fullName evidence="11">Sugar transferase</fullName>
    </submittedName>
</protein>
<evidence type="ECO:0000256" key="9">
    <source>
        <dbReference type="SAM" id="Phobius"/>
    </source>
</evidence>
<evidence type="ECO:0000256" key="2">
    <source>
        <dbReference type="ARBA" id="ARBA00006464"/>
    </source>
</evidence>
<dbReference type="GO" id="GO:0005886">
    <property type="term" value="C:plasma membrane"/>
    <property type="evidence" value="ECO:0007669"/>
    <property type="project" value="UniProtKB-SubCell"/>
</dbReference>
<name>A0A3T0N5M6_9RHOB</name>
<dbReference type="PANTHER" id="PTHR30576:SF4">
    <property type="entry name" value="UNDECAPRENYL-PHOSPHATE GALACTOSE PHOSPHOTRANSFERASE"/>
    <property type="match status" value="1"/>
</dbReference>
<evidence type="ECO:0000256" key="7">
    <source>
        <dbReference type="ARBA" id="ARBA00023136"/>
    </source>
</evidence>
<dbReference type="GO" id="GO:0000271">
    <property type="term" value="P:polysaccharide biosynthetic process"/>
    <property type="evidence" value="ECO:0007669"/>
    <property type="project" value="UniProtKB-KW"/>
</dbReference>